<dbReference type="AlphaFoldDB" id="A0A9Q8PBA0"/>
<reference evidence="1" key="2">
    <citation type="journal article" date="2022" name="Microb. Genom.">
        <title>A chromosome-scale genome assembly of the tomato pathogen Cladosporium fulvum reveals a compartmentalized genome architecture and the presence of a dispensable chromosome.</title>
        <authorList>
            <person name="Zaccaron A.Z."/>
            <person name="Chen L.H."/>
            <person name="Samaras A."/>
            <person name="Stergiopoulos I."/>
        </authorList>
    </citation>
    <scope>NUCLEOTIDE SEQUENCE</scope>
    <source>
        <strain evidence="1">Race5_Kim</strain>
    </source>
</reference>
<accession>A0A9Q8PBA0</accession>
<proteinExistence type="predicted"/>
<reference evidence="1" key="1">
    <citation type="submission" date="2021-12" db="EMBL/GenBank/DDBJ databases">
        <authorList>
            <person name="Zaccaron A."/>
            <person name="Stergiopoulos I."/>
        </authorList>
    </citation>
    <scope>NUCLEOTIDE SEQUENCE</scope>
    <source>
        <strain evidence="1">Race5_Kim</strain>
    </source>
</reference>
<name>A0A9Q8PBA0_PASFU</name>
<evidence type="ECO:0000313" key="1">
    <source>
        <dbReference type="EMBL" id="UJO19323.1"/>
    </source>
</evidence>
<dbReference type="OrthoDB" id="62952at2759"/>
<dbReference type="EMBL" id="CP090168">
    <property type="protein sequence ID" value="UJO19323.1"/>
    <property type="molecule type" value="Genomic_DNA"/>
</dbReference>
<protein>
    <submittedName>
        <fullName evidence="1">Uncharacterized protein</fullName>
    </submittedName>
</protein>
<sequence>MADGELSHRICSLPQELYDEILDFYLLMAAVDLCTTYKSTVRIYGYYRPPVHLQLSSKIRDDFAGWYYNKLGPSIMDRIHFVRWLASLPTEHILMLKYIQWKSYPGVESRRCYIVDLAASPEQWNTKPGVARRQSWSSDGRTFVAGEQAPSSLASSFDLWIPGDENRTKHPTLSLVAFGQPWKYLERVYLPAIPPELTFS</sequence>
<dbReference type="KEGG" id="ffu:CLAFUR5_07384"/>
<dbReference type="Proteomes" id="UP000756132">
    <property type="component" value="Chromosome 6"/>
</dbReference>
<organism evidence="1 2">
    <name type="scientific">Passalora fulva</name>
    <name type="common">Tomato leaf mold</name>
    <name type="synonym">Cladosporium fulvum</name>
    <dbReference type="NCBI Taxonomy" id="5499"/>
    <lineage>
        <taxon>Eukaryota</taxon>
        <taxon>Fungi</taxon>
        <taxon>Dikarya</taxon>
        <taxon>Ascomycota</taxon>
        <taxon>Pezizomycotina</taxon>
        <taxon>Dothideomycetes</taxon>
        <taxon>Dothideomycetidae</taxon>
        <taxon>Mycosphaerellales</taxon>
        <taxon>Mycosphaerellaceae</taxon>
        <taxon>Fulvia</taxon>
    </lineage>
</organism>
<dbReference type="RefSeq" id="XP_047763689.1">
    <property type="nucleotide sequence ID" value="XM_047906532.1"/>
</dbReference>
<dbReference type="GeneID" id="71987262"/>
<evidence type="ECO:0000313" key="2">
    <source>
        <dbReference type="Proteomes" id="UP000756132"/>
    </source>
</evidence>
<keyword evidence="2" id="KW-1185">Reference proteome</keyword>
<gene>
    <name evidence="1" type="ORF">CLAFUR5_07384</name>
</gene>